<dbReference type="AlphaFoldDB" id="A0A383WJ77"/>
<keyword evidence="1" id="KW-1133">Transmembrane helix</keyword>
<feature type="transmembrane region" description="Helical" evidence="1">
    <location>
        <begin position="57"/>
        <end position="75"/>
    </location>
</feature>
<evidence type="ECO:0000313" key="3">
    <source>
        <dbReference type="Proteomes" id="UP000256970"/>
    </source>
</evidence>
<evidence type="ECO:0000313" key="2">
    <source>
        <dbReference type="EMBL" id="SZX77313.1"/>
    </source>
</evidence>
<protein>
    <submittedName>
        <fullName evidence="2">Uncharacterized protein</fullName>
    </submittedName>
</protein>
<sequence length="551" mass="58326">MEVDSAKVQHVSTSKTISHKSVPRWLRMSIRTALLVGVIAIPALAVKDPAFGALNKYKAYSIAFMVLGTMVLPIWEPNLGQVVVIFMLLIPMACASIWLAYGLFLGLPSLIFMMAACVVVTFVVLFTAELLSFPAGLLSVFVTLFVACANVFTSAPRMAHMASSLLSVLLLVAAFLATLVCWLVFPEYCVDEVIRYHHEGLEHLLHLAHFAFNSKPPPLLKRMADSSAAAFGEGSKWRKVFSAADEQAADAGVYPPLLQRGQSGIGVGAGVYGLEEEAARSHAVERSWQRVHMALQAANKAQVGAKAEVVLAAVGHKRIIIPCVPLIPCAKGQLDGAALKALQHVAVATSLHIYKLYSAFSPLDEGTEQLMHSLMSSEQWNSMRATLLASLQELLDSFPMDYYPAAAPDARHLAAFQTAVERLAVAWGSDQLAHKAAAGAAAAAAAPGSRGGASAGLAGDSSHLDQHAVTITPQAAAASAADEAAGDAAALPVGDVFGDPLVPAGSAAAGVLARLHMAMLVRMLKELAELLQQLYEIATAVSDSMLRFKCC</sequence>
<feature type="transmembrane region" description="Helical" evidence="1">
    <location>
        <begin position="28"/>
        <end position="45"/>
    </location>
</feature>
<dbReference type="Proteomes" id="UP000256970">
    <property type="component" value="Unassembled WGS sequence"/>
</dbReference>
<feature type="transmembrane region" description="Helical" evidence="1">
    <location>
        <begin position="110"/>
        <end position="128"/>
    </location>
</feature>
<keyword evidence="1" id="KW-0812">Transmembrane</keyword>
<keyword evidence="1" id="KW-0472">Membrane</keyword>
<reference evidence="2 3" key="1">
    <citation type="submission" date="2016-10" db="EMBL/GenBank/DDBJ databases">
        <authorList>
            <person name="Cai Z."/>
        </authorList>
    </citation>
    <scope>NUCLEOTIDE SEQUENCE [LARGE SCALE GENOMIC DNA]</scope>
</reference>
<gene>
    <name evidence="2" type="ORF">BQ4739_LOCUS17671</name>
</gene>
<feature type="transmembrane region" description="Helical" evidence="1">
    <location>
        <begin position="81"/>
        <end position="103"/>
    </location>
</feature>
<proteinExistence type="predicted"/>
<dbReference type="EMBL" id="FNXT01001281">
    <property type="protein sequence ID" value="SZX77313.1"/>
    <property type="molecule type" value="Genomic_DNA"/>
</dbReference>
<accession>A0A383WJ77</accession>
<organism evidence="2 3">
    <name type="scientific">Tetradesmus obliquus</name>
    <name type="common">Green alga</name>
    <name type="synonym">Acutodesmus obliquus</name>
    <dbReference type="NCBI Taxonomy" id="3088"/>
    <lineage>
        <taxon>Eukaryota</taxon>
        <taxon>Viridiplantae</taxon>
        <taxon>Chlorophyta</taxon>
        <taxon>core chlorophytes</taxon>
        <taxon>Chlorophyceae</taxon>
        <taxon>CS clade</taxon>
        <taxon>Sphaeropleales</taxon>
        <taxon>Scenedesmaceae</taxon>
        <taxon>Tetradesmus</taxon>
    </lineage>
</organism>
<evidence type="ECO:0000256" key="1">
    <source>
        <dbReference type="SAM" id="Phobius"/>
    </source>
</evidence>
<name>A0A383WJ77_TETOB</name>
<feature type="transmembrane region" description="Helical" evidence="1">
    <location>
        <begin position="134"/>
        <end position="153"/>
    </location>
</feature>
<feature type="transmembrane region" description="Helical" evidence="1">
    <location>
        <begin position="165"/>
        <end position="185"/>
    </location>
</feature>
<keyword evidence="3" id="KW-1185">Reference proteome</keyword>